<dbReference type="EMBL" id="CAXLJL010000068">
    <property type="protein sequence ID" value="CAL5130505.1"/>
    <property type="molecule type" value="Genomic_DNA"/>
</dbReference>
<accession>A0AAV2SZT9</accession>
<evidence type="ECO:0000256" key="1">
    <source>
        <dbReference type="SAM" id="MobiDB-lite"/>
    </source>
</evidence>
<feature type="region of interest" description="Disordered" evidence="1">
    <location>
        <begin position="120"/>
        <end position="151"/>
    </location>
</feature>
<dbReference type="AlphaFoldDB" id="A0AAV2SZT9"/>
<gene>
    <name evidence="2" type="ORF">CDAUBV1_LOCUS2571</name>
</gene>
<dbReference type="Proteomes" id="UP001497525">
    <property type="component" value="Unassembled WGS sequence"/>
</dbReference>
<feature type="compositionally biased region" description="Polar residues" evidence="1">
    <location>
        <begin position="292"/>
        <end position="302"/>
    </location>
</feature>
<name>A0AAV2SZT9_CALDB</name>
<evidence type="ECO:0000313" key="3">
    <source>
        <dbReference type="Proteomes" id="UP001497525"/>
    </source>
</evidence>
<protein>
    <submittedName>
        <fullName evidence="2">Uncharacterized protein</fullName>
    </submittedName>
</protein>
<comment type="caution">
    <text evidence="2">The sequence shown here is derived from an EMBL/GenBank/DDBJ whole genome shotgun (WGS) entry which is preliminary data.</text>
</comment>
<feature type="region of interest" description="Disordered" evidence="1">
    <location>
        <begin position="282"/>
        <end position="305"/>
    </location>
</feature>
<reference evidence="2" key="1">
    <citation type="submission" date="2024-06" db="EMBL/GenBank/DDBJ databases">
        <authorList>
            <person name="Liu X."/>
            <person name="Lenzi L."/>
            <person name="Haldenby T S."/>
            <person name="Uol C."/>
        </authorList>
    </citation>
    <scope>NUCLEOTIDE SEQUENCE</scope>
</reference>
<proteinExistence type="predicted"/>
<evidence type="ECO:0000313" key="2">
    <source>
        <dbReference type="EMBL" id="CAL5130505.1"/>
    </source>
</evidence>
<organism evidence="2 3">
    <name type="scientific">Calicophoron daubneyi</name>
    <name type="common">Rumen fluke</name>
    <name type="synonym">Paramphistomum daubneyi</name>
    <dbReference type="NCBI Taxonomy" id="300641"/>
    <lineage>
        <taxon>Eukaryota</taxon>
        <taxon>Metazoa</taxon>
        <taxon>Spiralia</taxon>
        <taxon>Lophotrochozoa</taxon>
        <taxon>Platyhelminthes</taxon>
        <taxon>Trematoda</taxon>
        <taxon>Digenea</taxon>
        <taxon>Plagiorchiida</taxon>
        <taxon>Pronocephalata</taxon>
        <taxon>Paramphistomoidea</taxon>
        <taxon>Paramphistomidae</taxon>
        <taxon>Calicophoron</taxon>
    </lineage>
</organism>
<sequence>MNPVFYEGVEMTEYTPDDVGRNLICFGYLGAWISWRIKQSSVFRGLKVSPLDHAVQDSSREVNPAMEDDELTQEVLEQFDLLCTQYQLEHGNNVTAPTKTVWSFHDAVLNQTNSVNIAVTNDGAGDGKRRPSGLMRTTSLGPRGSGLDSSEFKSIPHQNTEFPNSELENEKLKKEVSALREELYMRLGELATIKEAASRSSASNSDTIMRLETSLTSEREQFHRKLSEVNAQLAFRESDYRLVASELARVKELLSTRKPAASQEPNPEFSPASQLIVSVVASPHDASKRSPVPQSRGENPNPTLDFHLPAPVTPLPNRRSSHMNGTWKVPSMVRNGAADVAKPSALGDNKSGCSVVNVGTRTRSFFDEEMMDFGTPKKRQRRSTCDCTPLSPGLSGVDTRESRTVKLMADASVETDKILYASVDSQSSLPLRVHAPMSDSNTRKRSRILPSSCNILSPTTLASQLLNLTILDDTDAVHVGSSLPSANTRNGIKPHSEVIPMQLLAQMAPDPVSLDSDQFLVGLNELLSFKENNQSTNQTSQMVSLVLDNLSKSIPRLLRRIRRQLKISLTAIRSSIRRSDVTPATTFAVPAETEDEQPDPGSLQVHVVSDLDELGVSYLGEDPFAGAPASQIVGPPIRVSPVRRDNGFPAYSDSLGRGGFGSHTAPNYALSTPKGSLFSSQEQQVLQQGVLAFRQLHCIIGVLRSLHNVLNDVRSSACVDNQWTNERACKSSSENPVEWNLPAHVQLSRLFISIGEISFEFITGLVDICMDLTCETDDRNPVNEESHQSIHRTVSLLSTTQSQLPCENKGFGAGASVSGHTVSSLNPCFLFALVIFSVLAMDLNSWLVTYVLTPKSDDVPLNNSHSHEILQPEKNRPPDFRSQYFTDSLILASGTARLICEMGKISDELVQQLRTVFVSTPTDSCFGLGPVITFLRLSSFMVSAGCWNLGHKSGKWWDPGAGPEFHQDTKVELKVDQDNRSVRVQYLHSLFGDSASCQLLSIVSWVRDEVELCLRLGKENRQQIEFPSGFDWDLQSAELLEEFSKFITALVGRTDTDWPDACPCKAQVYSTLVYLAGPPLDGLLTLPVTLNCENGLSSDMLYMTKQAIYLTAFGHLTQALISLLWRHGDGYFQTYTDCLPSYFWLISNLSKWIQRSRRFLERPPSPTAWDSVLTPELVEELYDFDSGGECGAKTEG</sequence>